<dbReference type="KEGG" id="zpr:ZPR_1494"/>
<dbReference type="AlphaFoldDB" id="D5BKE9"/>
<proteinExistence type="predicted"/>
<dbReference type="STRING" id="655815.ZPR_1494"/>
<reference evidence="1 2" key="1">
    <citation type="journal article" date="2010" name="BMC Genomics">
        <title>The complete genome of Zunongwangia profunda SM-A87 reveals its adaptation to the deep-sea environment and ecological role in sedimentary organic nitrogen degradation.</title>
        <authorList>
            <person name="Qin Q.L."/>
            <person name="Zhang X.Y."/>
            <person name="Wang X.M."/>
            <person name="Liu G.M."/>
            <person name="Chen X.L."/>
            <person name="Xie B.B."/>
            <person name="Dang H.Y."/>
            <person name="Zhou B.C."/>
            <person name="Yu J."/>
            <person name="Zhang Y.Z."/>
        </authorList>
    </citation>
    <scope>NUCLEOTIDE SEQUENCE [LARGE SCALE GENOMIC DNA]</scope>
    <source>
        <strain evidence="2">DSM 18752 / CCTCC AB 206139 / SM-A87</strain>
    </source>
</reference>
<sequence>MQTFEFVEQNYDIFSIQINVVAFKNNKNKFPQL</sequence>
<evidence type="ECO:0000313" key="2">
    <source>
        <dbReference type="Proteomes" id="UP000001654"/>
    </source>
</evidence>
<protein>
    <submittedName>
        <fullName evidence="1">Uncharacterized protein</fullName>
    </submittedName>
</protein>
<dbReference type="Proteomes" id="UP000001654">
    <property type="component" value="Chromosome"/>
</dbReference>
<organism evidence="1 2">
    <name type="scientific">Zunongwangia profunda (strain DSM 18752 / CCTCC AB 206139 / SM-A87)</name>
    <name type="common">Wangia profunda</name>
    <dbReference type="NCBI Taxonomy" id="655815"/>
    <lineage>
        <taxon>Bacteria</taxon>
        <taxon>Pseudomonadati</taxon>
        <taxon>Bacteroidota</taxon>
        <taxon>Flavobacteriia</taxon>
        <taxon>Flavobacteriales</taxon>
        <taxon>Flavobacteriaceae</taxon>
        <taxon>Zunongwangia</taxon>
    </lineage>
</organism>
<dbReference type="EMBL" id="CP001650">
    <property type="protein sequence ID" value="ADF51829.1"/>
    <property type="molecule type" value="Genomic_DNA"/>
</dbReference>
<accession>D5BKE9</accession>
<keyword evidence="2" id="KW-1185">Reference proteome</keyword>
<evidence type="ECO:0000313" key="1">
    <source>
        <dbReference type="EMBL" id="ADF51829.1"/>
    </source>
</evidence>
<name>D5BKE9_ZUNPS</name>
<gene>
    <name evidence="1" type="ordered locus">ZPR_1494</name>
</gene>
<dbReference type="HOGENOM" id="CLU_3384566_0_0_10"/>